<evidence type="ECO:0000259" key="4">
    <source>
        <dbReference type="Pfam" id="PF16450"/>
    </source>
</evidence>
<keyword evidence="1" id="KW-0547">Nucleotide-binding</keyword>
<keyword evidence="2" id="KW-0067">ATP-binding</keyword>
<dbReference type="Pfam" id="PF16450">
    <property type="entry name" value="Prot_ATP_ID_OB_C"/>
    <property type="match status" value="1"/>
</dbReference>
<reference evidence="5 6" key="1">
    <citation type="journal article" date="2023" name="Commun. Biol.">
        <title>Genome analysis of Parmales, the sister group of diatoms, reveals the evolutionary specialization of diatoms from phago-mixotrophs to photoautotrophs.</title>
        <authorList>
            <person name="Ban H."/>
            <person name="Sato S."/>
            <person name="Yoshikawa S."/>
            <person name="Yamada K."/>
            <person name="Nakamura Y."/>
            <person name="Ichinomiya M."/>
            <person name="Sato N."/>
            <person name="Blanc-Mathieu R."/>
            <person name="Endo H."/>
            <person name="Kuwata A."/>
            <person name="Ogata H."/>
        </authorList>
    </citation>
    <scope>NUCLEOTIDE SEQUENCE [LARGE SCALE GENOMIC DNA]</scope>
</reference>
<comment type="caution">
    <text evidence="5">The sequence shown here is derived from an EMBL/GenBank/DDBJ whole genome shotgun (WGS) entry which is preliminary data.</text>
</comment>
<evidence type="ECO:0000256" key="1">
    <source>
        <dbReference type="ARBA" id="ARBA00022741"/>
    </source>
</evidence>
<evidence type="ECO:0000313" key="5">
    <source>
        <dbReference type="EMBL" id="GMI39301.1"/>
    </source>
</evidence>
<dbReference type="Gene3D" id="2.40.50.140">
    <property type="entry name" value="Nucleic acid-binding proteins"/>
    <property type="match status" value="1"/>
</dbReference>
<evidence type="ECO:0000313" key="6">
    <source>
        <dbReference type="Proteomes" id="UP001165060"/>
    </source>
</evidence>
<dbReference type="PANTHER" id="PTHR23073">
    <property type="entry name" value="26S PROTEASOME REGULATORY SUBUNIT"/>
    <property type="match status" value="1"/>
</dbReference>
<accession>A0ABQ6N304</accession>
<dbReference type="Proteomes" id="UP001165060">
    <property type="component" value="Unassembled WGS sequence"/>
</dbReference>
<dbReference type="InterPro" id="IPR012340">
    <property type="entry name" value="NA-bd_OB-fold"/>
</dbReference>
<dbReference type="EMBL" id="BRYB01000867">
    <property type="protein sequence ID" value="GMI39301.1"/>
    <property type="molecule type" value="Genomic_DNA"/>
</dbReference>
<evidence type="ECO:0000256" key="2">
    <source>
        <dbReference type="ARBA" id="ARBA00022840"/>
    </source>
</evidence>
<keyword evidence="6" id="KW-1185">Reference proteome</keyword>
<proteinExistence type="predicted"/>
<gene>
    <name evidence="5" type="ORF">TeGR_g14581</name>
</gene>
<feature type="region of interest" description="Disordered" evidence="3">
    <location>
        <begin position="1"/>
        <end position="23"/>
    </location>
</feature>
<organism evidence="5 6">
    <name type="scientific">Tetraparma gracilis</name>
    <dbReference type="NCBI Taxonomy" id="2962635"/>
    <lineage>
        <taxon>Eukaryota</taxon>
        <taxon>Sar</taxon>
        <taxon>Stramenopiles</taxon>
        <taxon>Ochrophyta</taxon>
        <taxon>Bolidophyceae</taxon>
        <taxon>Parmales</taxon>
        <taxon>Triparmaceae</taxon>
        <taxon>Tetraparma</taxon>
    </lineage>
</organism>
<feature type="domain" description="Proteasomal ATPase second OB" evidence="4">
    <location>
        <begin position="82"/>
        <end position="136"/>
    </location>
</feature>
<dbReference type="InterPro" id="IPR050221">
    <property type="entry name" value="26S_Proteasome_ATPase"/>
</dbReference>
<protein>
    <recommendedName>
        <fullName evidence="4">Proteasomal ATPase second OB domain-containing protein</fullName>
    </recommendedName>
</protein>
<sequence length="172" mass="19184">MAAPTRTGRRRKKKGPTGVSKTPTILPSAKCKLRLLKMDRVKDFLLLEQEFIKNHEVFKPHELKDQEEREKMDELRGTPLSVGSLEEIIDDNHAIVSSSNGPEYYVNVLSSVNQDLLEPGCAVLLHNKTMSVVGVLADDTDPVVSVMKVESKPQETYADIGGLESQIQEIKE</sequence>
<dbReference type="InterPro" id="IPR032501">
    <property type="entry name" value="Prot_ATP_ID_OB_2nd"/>
</dbReference>
<evidence type="ECO:0000256" key="3">
    <source>
        <dbReference type="SAM" id="MobiDB-lite"/>
    </source>
</evidence>
<feature type="non-terminal residue" evidence="5">
    <location>
        <position position="172"/>
    </location>
</feature>
<name>A0ABQ6N304_9STRA</name>